<proteinExistence type="predicted"/>
<dbReference type="OrthoDB" id="2300382at2"/>
<dbReference type="RefSeq" id="WP_121523086.1">
    <property type="nucleotide sequence ID" value="NZ_RCHR01000003.1"/>
</dbReference>
<keyword evidence="1" id="KW-0472">Membrane</keyword>
<keyword evidence="1" id="KW-1133">Transmembrane helix</keyword>
<dbReference type="Proteomes" id="UP000270219">
    <property type="component" value="Unassembled WGS sequence"/>
</dbReference>
<organism evidence="2 3">
    <name type="scientific">Oceanobacillus piezotolerans</name>
    <dbReference type="NCBI Taxonomy" id="2448030"/>
    <lineage>
        <taxon>Bacteria</taxon>
        <taxon>Bacillati</taxon>
        <taxon>Bacillota</taxon>
        <taxon>Bacilli</taxon>
        <taxon>Bacillales</taxon>
        <taxon>Bacillaceae</taxon>
        <taxon>Oceanobacillus</taxon>
    </lineage>
</organism>
<evidence type="ECO:0000313" key="2">
    <source>
        <dbReference type="EMBL" id="RLL45491.1"/>
    </source>
</evidence>
<gene>
    <name evidence="2" type="ORF">D8M04_11645</name>
</gene>
<evidence type="ECO:0008006" key="4">
    <source>
        <dbReference type="Google" id="ProtNLM"/>
    </source>
</evidence>
<keyword evidence="1" id="KW-0812">Transmembrane</keyword>
<accession>A0A498DA32</accession>
<reference evidence="2 3" key="1">
    <citation type="submission" date="2018-10" db="EMBL/GenBank/DDBJ databases">
        <title>Oceanobacillus sp. YLB-02 draft genome.</title>
        <authorList>
            <person name="Yu L."/>
        </authorList>
    </citation>
    <scope>NUCLEOTIDE SEQUENCE [LARGE SCALE GENOMIC DNA]</scope>
    <source>
        <strain evidence="2 3">YLB-02</strain>
    </source>
</reference>
<comment type="caution">
    <text evidence="2">The sequence shown here is derived from an EMBL/GenBank/DDBJ whole genome shotgun (WGS) entry which is preliminary data.</text>
</comment>
<feature type="transmembrane region" description="Helical" evidence="1">
    <location>
        <begin position="20"/>
        <end position="37"/>
    </location>
</feature>
<feature type="transmembrane region" description="Helical" evidence="1">
    <location>
        <begin position="49"/>
        <end position="69"/>
    </location>
</feature>
<feature type="transmembrane region" description="Helical" evidence="1">
    <location>
        <begin position="81"/>
        <end position="103"/>
    </location>
</feature>
<feature type="transmembrane region" description="Helical" evidence="1">
    <location>
        <begin position="109"/>
        <end position="130"/>
    </location>
</feature>
<dbReference type="EMBL" id="RCHR01000003">
    <property type="protein sequence ID" value="RLL45491.1"/>
    <property type="molecule type" value="Genomic_DNA"/>
</dbReference>
<protein>
    <recommendedName>
        <fullName evidence="4">Branched-chain amino acid ABC transporter substrate-binding protein</fullName>
    </recommendedName>
</protein>
<keyword evidence="3" id="KW-1185">Reference proteome</keyword>
<evidence type="ECO:0000313" key="3">
    <source>
        <dbReference type="Proteomes" id="UP000270219"/>
    </source>
</evidence>
<sequence length="143" mass="16185">MQKIKDERLILRNLKNIRIAYVIQTLGIIAILGYDLVTKGIGGMTNNPLWFVFIVTTIVSALLSMNISVEHESEKSSPKKGLKISITVLVLICIAAGIIISLIDGFNMMNGFVLPGIFFICGFFPIYYIYHLRKKREENFEDK</sequence>
<name>A0A498DA32_9BACI</name>
<evidence type="ECO:0000256" key="1">
    <source>
        <dbReference type="SAM" id="Phobius"/>
    </source>
</evidence>
<dbReference type="AlphaFoldDB" id="A0A498DA32"/>